<evidence type="ECO:0000313" key="8">
    <source>
        <dbReference type="Proteomes" id="UP000186040"/>
    </source>
</evidence>
<evidence type="ECO:0000259" key="6">
    <source>
        <dbReference type="Pfam" id="PF08386"/>
    </source>
</evidence>
<comment type="similarity">
    <text evidence="1">Belongs to the peptidase S33 family.</text>
</comment>
<dbReference type="PROSITE" id="PS51257">
    <property type="entry name" value="PROKAR_LIPOPROTEIN"/>
    <property type="match status" value="1"/>
</dbReference>
<dbReference type="Pfam" id="PF08386">
    <property type="entry name" value="Abhydrolase_4"/>
    <property type="match status" value="1"/>
</dbReference>
<dbReference type="SUPFAM" id="SSF53474">
    <property type="entry name" value="alpha/beta-Hydrolases"/>
    <property type="match status" value="1"/>
</dbReference>
<evidence type="ECO:0000313" key="7">
    <source>
        <dbReference type="EMBL" id="OLR90203.1"/>
    </source>
</evidence>
<dbReference type="STRING" id="1193682.BJP25_04395"/>
<dbReference type="EMBL" id="MKQR01000028">
    <property type="protein sequence ID" value="OLR90203.1"/>
    <property type="molecule type" value="Genomic_DNA"/>
</dbReference>
<name>A0A1Q9LDW9_9PSEU</name>
<proteinExistence type="inferred from homology"/>
<keyword evidence="2 4" id="KW-0732">Signal</keyword>
<keyword evidence="8" id="KW-1185">Reference proteome</keyword>
<dbReference type="InterPro" id="IPR029058">
    <property type="entry name" value="AB_hydrolase_fold"/>
</dbReference>
<dbReference type="PANTHER" id="PTHR43248:SF29">
    <property type="entry name" value="TRIPEPTIDYL AMINOPEPTIDASE"/>
    <property type="match status" value="1"/>
</dbReference>
<dbReference type="RefSeq" id="WP_075978409.1">
    <property type="nucleotide sequence ID" value="NZ_MKQR01000028.1"/>
</dbReference>
<evidence type="ECO:0000256" key="1">
    <source>
        <dbReference type="ARBA" id="ARBA00010088"/>
    </source>
</evidence>
<sequence>MRRALVLVLLAVLGVSGCTAVVPGTAEPGKIEVKGPKGPVPAGLEAFYGQALVWRDCKALGRSAAAKASFGRRGTECAMVEVPLDYAEPGARAISLGVLRVRASGEHGRIGSLVINPGGPGQSGMVAAAMLSSRLSDSPLRQSFDLVGFDPRGVGISEPRITCLTSAEQEAVRQVDASTVELREAQAADFAGKCAERTGTRELANIGTRDVARDMDVLRSALGDDQLTYLGYSYGTRLGTAYAEAFPRNVRAMVLDGAVDPEASLVDGVVLQYKAFDAALDRYLDWCTDQCAVSTRDDLKQLVDDLRQDPVDVGGRRVLPEDVITAIVAALYSEDAWPVLESALDALSAGDATEVMGLSDTYQGRGQDGEYDGASTALTAIRCVDDPPVRDRARLAPVVDQVKGTFLAYAQPPLPSLDACAFWPVPNTSTPHKPNTPGLVTPVVISTTGDPATPYQAGVQLAEDLGGVLVSFQGNQHTAYLQGDPCVDQVGDDYLIQAKVPTTWLTC</sequence>
<feature type="signal peptide" evidence="4">
    <location>
        <begin position="1"/>
        <end position="20"/>
    </location>
</feature>
<reference evidence="7 8" key="1">
    <citation type="submission" date="2016-10" db="EMBL/GenBank/DDBJ databases">
        <title>The Draft Genome Sequence of Actinokineospora bangkokensis 44EHWT reveals the biosynthetic pathway of antifungal compounds Thailandins with unusual extender unit butylmalonyl-CoA.</title>
        <authorList>
            <person name="Greule A."/>
            <person name="Intra B."/>
            <person name="Flemming S."/>
            <person name="Rommel M.G."/>
            <person name="Panbangred W."/>
            <person name="Bechthold A."/>
        </authorList>
    </citation>
    <scope>NUCLEOTIDE SEQUENCE [LARGE SCALE GENOMIC DNA]</scope>
    <source>
        <strain evidence="7 8">44EHW</strain>
    </source>
</reference>
<organism evidence="7 8">
    <name type="scientific">Actinokineospora bangkokensis</name>
    <dbReference type="NCBI Taxonomy" id="1193682"/>
    <lineage>
        <taxon>Bacteria</taxon>
        <taxon>Bacillati</taxon>
        <taxon>Actinomycetota</taxon>
        <taxon>Actinomycetes</taxon>
        <taxon>Pseudonocardiales</taxon>
        <taxon>Pseudonocardiaceae</taxon>
        <taxon>Actinokineospora</taxon>
    </lineage>
</organism>
<feature type="domain" description="AB hydrolase-1" evidence="5">
    <location>
        <begin position="113"/>
        <end position="288"/>
    </location>
</feature>
<feature type="chain" id="PRO_5013068000" evidence="4">
    <location>
        <begin position="21"/>
        <end position="507"/>
    </location>
</feature>
<dbReference type="InterPro" id="IPR051601">
    <property type="entry name" value="Serine_prot/Carboxylest_S33"/>
</dbReference>
<evidence type="ECO:0000256" key="4">
    <source>
        <dbReference type="SAM" id="SignalP"/>
    </source>
</evidence>
<keyword evidence="3" id="KW-0378">Hydrolase</keyword>
<dbReference type="PANTHER" id="PTHR43248">
    <property type="entry name" value="2-SUCCINYL-6-HYDROXY-2,4-CYCLOHEXADIENE-1-CARBOXYLATE SYNTHASE"/>
    <property type="match status" value="1"/>
</dbReference>
<dbReference type="AlphaFoldDB" id="A0A1Q9LDW9"/>
<accession>A0A1Q9LDW9</accession>
<evidence type="ECO:0000256" key="3">
    <source>
        <dbReference type="ARBA" id="ARBA00022801"/>
    </source>
</evidence>
<dbReference type="OrthoDB" id="3252468at2"/>
<evidence type="ECO:0000259" key="5">
    <source>
        <dbReference type="Pfam" id="PF00561"/>
    </source>
</evidence>
<dbReference type="InterPro" id="IPR013595">
    <property type="entry name" value="Pept_S33_TAP-like_C"/>
</dbReference>
<evidence type="ECO:0000256" key="2">
    <source>
        <dbReference type="ARBA" id="ARBA00022729"/>
    </source>
</evidence>
<dbReference type="Pfam" id="PF00561">
    <property type="entry name" value="Abhydrolase_1"/>
    <property type="match status" value="1"/>
</dbReference>
<dbReference type="Proteomes" id="UP000186040">
    <property type="component" value="Unassembled WGS sequence"/>
</dbReference>
<protein>
    <submittedName>
        <fullName evidence="7">Uncharacterized protein</fullName>
    </submittedName>
</protein>
<dbReference type="GO" id="GO:0016787">
    <property type="term" value="F:hydrolase activity"/>
    <property type="evidence" value="ECO:0007669"/>
    <property type="project" value="UniProtKB-KW"/>
</dbReference>
<dbReference type="Gene3D" id="3.40.50.1820">
    <property type="entry name" value="alpha/beta hydrolase"/>
    <property type="match status" value="1"/>
</dbReference>
<gene>
    <name evidence="7" type="ORF">BJP25_04395</name>
</gene>
<feature type="domain" description="Peptidase S33 tripeptidyl aminopeptidase-like C-terminal" evidence="6">
    <location>
        <begin position="417"/>
        <end position="507"/>
    </location>
</feature>
<dbReference type="InterPro" id="IPR000073">
    <property type="entry name" value="AB_hydrolase_1"/>
</dbReference>
<comment type="caution">
    <text evidence="7">The sequence shown here is derived from an EMBL/GenBank/DDBJ whole genome shotgun (WGS) entry which is preliminary data.</text>
</comment>